<dbReference type="Proteomes" id="UP000050425">
    <property type="component" value="Unassembled WGS sequence"/>
</dbReference>
<evidence type="ECO:0000313" key="1">
    <source>
        <dbReference type="EMBL" id="KPW51877.1"/>
    </source>
</evidence>
<dbReference type="AlphaFoldDB" id="A0A0P9LDT5"/>
<organism evidence="1 2">
    <name type="scientific">Pseudomonas syringae pv. antirrhini</name>
    <dbReference type="NCBI Taxonomy" id="251702"/>
    <lineage>
        <taxon>Bacteria</taxon>
        <taxon>Pseudomonadati</taxon>
        <taxon>Pseudomonadota</taxon>
        <taxon>Gammaproteobacteria</taxon>
        <taxon>Pseudomonadales</taxon>
        <taxon>Pseudomonadaceae</taxon>
        <taxon>Pseudomonas</taxon>
    </lineage>
</organism>
<sequence>MYRQESVFEGTFFARAFLKKSLWLKGCPLVARRAVKHAYNLIHRHHKYDLPVNWAAPSTTAR</sequence>
<evidence type="ECO:0000313" key="2">
    <source>
        <dbReference type="Proteomes" id="UP000050425"/>
    </source>
</evidence>
<accession>A0A0P9LDT5</accession>
<protein>
    <submittedName>
        <fullName evidence="1">Uncharacterized protein</fullName>
    </submittedName>
</protein>
<proteinExistence type="predicted"/>
<dbReference type="PATRIC" id="fig|251702.3.peg.3207"/>
<gene>
    <name evidence="1" type="ORF">ALO88_102118</name>
</gene>
<dbReference type="EMBL" id="LJPT01000020">
    <property type="protein sequence ID" value="KPW51877.1"/>
    <property type="molecule type" value="Genomic_DNA"/>
</dbReference>
<comment type="caution">
    <text evidence="1">The sequence shown here is derived from an EMBL/GenBank/DDBJ whole genome shotgun (WGS) entry which is preliminary data.</text>
</comment>
<name>A0A0P9LDT5_9PSED</name>
<reference evidence="1 2" key="1">
    <citation type="submission" date="2015-09" db="EMBL/GenBank/DDBJ databases">
        <title>Genome announcement of multiple Pseudomonas syringae strains.</title>
        <authorList>
            <person name="Thakur S."/>
            <person name="Wang P.W."/>
            <person name="Gong Y."/>
            <person name="Weir B.S."/>
            <person name="Guttman D.S."/>
        </authorList>
    </citation>
    <scope>NUCLEOTIDE SEQUENCE [LARGE SCALE GENOMIC DNA]</scope>
    <source>
        <strain evidence="1 2">ICMP4303</strain>
    </source>
</reference>